<evidence type="ECO:0000256" key="6">
    <source>
        <dbReference type="PIRSR" id="PIRSR000337-1"/>
    </source>
</evidence>
<dbReference type="PANTHER" id="PTHR30011">
    <property type="entry name" value="ALKANESULFONATE MONOOXYGENASE-RELATED"/>
    <property type="match status" value="1"/>
</dbReference>
<dbReference type="InterPro" id="IPR036661">
    <property type="entry name" value="Luciferase-like_sf"/>
</dbReference>
<feature type="domain" description="Luciferase-like" evidence="7">
    <location>
        <begin position="28"/>
        <end position="383"/>
    </location>
</feature>
<evidence type="ECO:0000256" key="1">
    <source>
        <dbReference type="ARBA" id="ARBA00022630"/>
    </source>
</evidence>
<dbReference type="HOGENOM" id="CLU_022256_1_2_5"/>
<dbReference type="SUPFAM" id="SSF51679">
    <property type="entry name" value="Bacterial luciferase-like"/>
    <property type="match status" value="1"/>
</dbReference>
<dbReference type="AlphaFoldDB" id="A0A060I7X6"/>
<evidence type="ECO:0000313" key="8">
    <source>
        <dbReference type="EMBL" id="AIC29972.1"/>
    </source>
</evidence>
<dbReference type="InterPro" id="IPR011251">
    <property type="entry name" value="Luciferase-like_dom"/>
</dbReference>
<keyword evidence="8" id="KW-0614">Plasmid</keyword>
<dbReference type="NCBIfam" id="TIGR03860">
    <property type="entry name" value="FMN_nitrolo"/>
    <property type="match status" value="1"/>
</dbReference>
<dbReference type="Pfam" id="PF00296">
    <property type="entry name" value="Bac_luciferase"/>
    <property type="match status" value="1"/>
</dbReference>
<dbReference type="KEGG" id="rei:IE4771_PB00242"/>
<evidence type="ECO:0000259" key="7">
    <source>
        <dbReference type="Pfam" id="PF00296"/>
    </source>
</evidence>
<evidence type="ECO:0000313" key="9">
    <source>
        <dbReference type="Proteomes" id="UP000027180"/>
    </source>
</evidence>
<keyword evidence="4 8" id="KW-0503">Monooxygenase</keyword>
<feature type="binding site" evidence="6">
    <location>
        <position position="149"/>
    </location>
    <ligand>
        <name>FMN</name>
        <dbReference type="ChEBI" id="CHEBI:58210"/>
    </ligand>
</feature>
<dbReference type="Gene3D" id="3.20.20.30">
    <property type="entry name" value="Luciferase-like domain"/>
    <property type="match status" value="1"/>
</dbReference>
<dbReference type="InterPro" id="IPR051260">
    <property type="entry name" value="Diverse_substr_monoxygenases"/>
</dbReference>
<accession>A0A060I7X6</accession>
<evidence type="ECO:0000256" key="3">
    <source>
        <dbReference type="ARBA" id="ARBA00023002"/>
    </source>
</evidence>
<protein>
    <submittedName>
        <fullName evidence="8">Nitrilotriacetate monooxygenase subunit A 1</fullName>
        <ecNumber evidence="8">1.14.14.10</ecNumber>
    </submittedName>
</protein>
<keyword evidence="3 8" id="KW-0560">Oxidoreductase</keyword>
<organism evidence="8 9">
    <name type="scientific">Rhizobium etli bv. mimosae str. IE4771</name>
    <dbReference type="NCBI Taxonomy" id="1432050"/>
    <lineage>
        <taxon>Bacteria</taxon>
        <taxon>Pseudomonadati</taxon>
        <taxon>Pseudomonadota</taxon>
        <taxon>Alphaproteobacteria</taxon>
        <taxon>Hyphomicrobiales</taxon>
        <taxon>Rhizobiaceae</taxon>
        <taxon>Rhizobium/Agrobacterium group</taxon>
        <taxon>Rhizobium</taxon>
    </lineage>
</organism>
<feature type="binding site" evidence="6">
    <location>
        <position position="153"/>
    </location>
    <ligand>
        <name>FMN</name>
        <dbReference type="ChEBI" id="CHEBI:58210"/>
    </ligand>
</feature>
<keyword evidence="1 6" id="KW-0285">Flavoprotein</keyword>
<sequence length="450" mass="49770">MRETEEMKLGLYLSRAGYHEGAWLSPSVPSIRTTDIDHYAQVAAIAEDAAFHFVFLADHQGVINDTATAARISRDYASEPISLLSALSARTRHIGLIATATTTYFQPYHLARMFASLDHLSGGRAAWNVVTSASDCEAQNFGGKELPDHDERYTQAREFVDAAKGLWDSWEDDAFIRDKESGIFADTRKVHLLNYKGKYFSVRGPLNIARPPQGHPVLVQAGASEAGIAFAAEVGEVVFTAEPSLESGSRYYARLKEEARAFGRDEGQVLVMPGIVPIVGRTNQEAADKLRILQSYVHADVLIGQAQLWLGSVIDLRSVNLDSLVPETLPQTNFIQSRQRLLLDLAGRKKFTWRQLIRLVSDSGGHLMVVGTPDVIANTMIDVFEHRAADGFNVLPATVPEGLNDFVELVVPELRRRGKFRSRYCCGKTLRENLGLKRPLNRFGQAGTSC</sequence>
<feature type="binding site" evidence="6">
    <location>
        <position position="224"/>
    </location>
    <ligand>
        <name>FMN</name>
        <dbReference type="ChEBI" id="CHEBI:58210"/>
    </ligand>
</feature>
<feature type="binding site" evidence="6">
    <location>
        <position position="99"/>
    </location>
    <ligand>
        <name>FMN</name>
        <dbReference type="ChEBI" id="CHEBI:58210"/>
    </ligand>
</feature>
<dbReference type="RefSeq" id="WP_040140487.1">
    <property type="nucleotide sequence ID" value="NZ_CP006988.1"/>
</dbReference>
<evidence type="ECO:0000256" key="5">
    <source>
        <dbReference type="ARBA" id="ARBA00033748"/>
    </source>
</evidence>
<dbReference type="InterPro" id="IPR016215">
    <property type="entry name" value="NTA_MOA"/>
</dbReference>
<dbReference type="Proteomes" id="UP000027180">
    <property type="component" value="Plasmid pRetIE4771b"/>
</dbReference>
<dbReference type="PANTHER" id="PTHR30011:SF16">
    <property type="entry name" value="C2H2 FINGER DOMAIN TRANSCRIPTION FACTOR (EUROFUNG)-RELATED"/>
    <property type="match status" value="1"/>
</dbReference>
<feature type="binding site" evidence="6">
    <location>
        <position position="58"/>
    </location>
    <ligand>
        <name>FMN</name>
        <dbReference type="ChEBI" id="CHEBI:58210"/>
    </ligand>
</feature>
<geneLocation type="plasmid" evidence="8 9">
    <name>pRetIE4771b</name>
</geneLocation>
<keyword evidence="2 6" id="KW-0288">FMN</keyword>
<dbReference type="OrthoDB" id="9779442at2"/>
<evidence type="ECO:0000256" key="2">
    <source>
        <dbReference type="ARBA" id="ARBA00022643"/>
    </source>
</evidence>
<evidence type="ECO:0000256" key="4">
    <source>
        <dbReference type="ARBA" id="ARBA00023033"/>
    </source>
</evidence>
<dbReference type="EC" id="1.14.14.10" evidence="8"/>
<proteinExistence type="inferred from homology"/>
<reference evidence="8 9" key="1">
    <citation type="submission" date="2013-12" db="EMBL/GenBank/DDBJ databases">
        <title>Complete genome sequence of Rhizobium etli bv. mimosae IE4771.</title>
        <authorList>
            <person name="Bustos P."/>
            <person name="Santamaria R.I."/>
            <person name="Lozano L."/>
            <person name="Ormeno-Orrillo E."/>
            <person name="Rogel M.A."/>
            <person name="Romero D."/>
            <person name="Cevallos M.A."/>
            <person name="Martinez-Romero E."/>
            <person name="Gonzalez V."/>
        </authorList>
    </citation>
    <scope>NUCLEOTIDE SEQUENCE [LARGE SCALE GENOMIC DNA]</scope>
    <source>
        <strain evidence="8 9">IE4771</strain>
        <plasmid evidence="9">Plasmid pRetIE4771b</plasmid>
    </source>
</reference>
<gene>
    <name evidence="8" type="primary">ntaA-1</name>
    <name evidence="8" type="ORF">IE4771_PB00242</name>
</gene>
<dbReference type="CDD" id="cd01095">
    <property type="entry name" value="Nitrilotriacetate_monoxgenase"/>
    <property type="match status" value="1"/>
</dbReference>
<dbReference type="EMBL" id="CP006988">
    <property type="protein sequence ID" value="AIC29972.1"/>
    <property type="molecule type" value="Genomic_DNA"/>
</dbReference>
<comment type="similarity">
    <text evidence="5">Belongs to the NtaA/SnaA/DszA monooxygenase family.</text>
</comment>
<dbReference type="PIRSF" id="PIRSF000337">
    <property type="entry name" value="NTA_MOA"/>
    <property type="match status" value="1"/>
</dbReference>
<dbReference type="GO" id="GO:0018529">
    <property type="term" value="F:nitrilotriacetate monooxygenase activity"/>
    <property type="evidence" value="ECO:0007669"/>
    <property type="project" value="UniProtKB-EC"/>
</dbReference>
<name>A0A060I7X6_RHIET</name>